<reference evidence="3 4" key="1">
    <citation type="submission" date="2018-06" db="EMBL/GenBank/DDBJ databases">
        <authorList>
            <consortium name="Pathogen Informatics"/>
            <person name="Doyle S."/>
        </authorList>
    </citation>
    <scope>NUCLEOTIDE SEQUENCE [LARGE SCALE GENOMIC DNA]</scope>
    <source>
        <strain evidence="3 4">NCTC11179</strain>
    </source>
</reference>
<dbReference type="EMBL" id="UGQL01000001">
    <property type="protein sequence ID" value="STZ27376.1"/>
    <property type="molecule type" value="Genomic_DNA"/>
</dbReference>
<dbReference type="PANTHER" id="PTHR43861">
    <property type="entry name" value="TRANS-ACONITATE 2-METHYLTRANSFERASE-RELATED"/>
    <property type="match status" value="1"/>
</dbReference>
<keyword evidence="3" id="KW-0489">Methyltransferase</keyword>
<dbReference type="Pfam" id="PF13649">
    <property type="entry name" value="Methyltransf_25"/>
    <property type="match status" value="1"/>
</dbReference>
<evidence type="ECO:0000313" key="3">
    <source>
        <dbReference type="EMBL" id="STZ27376.1"/>
    </source>
</evidence>
<evidence type="ECO:0000259" key="2">
    <source>
        <dbReference type="Pfam" id="PF13649"/>
    </source>
</evidence>
<sequence>MNQSNPIHSDTLYQDASLVQFYDYDNPWSEGFTTLLHQVKKTDIVLDLGCGTGTLTAELAKKCQKVYGIDLAAEMLEIAQTKSSTVSWMKVNICTFSLDQQFDVILLSGHSFQTLQSDADRLALFQKIKQHLKPTGFFIFDSRNPIVEEWKTWTPQASIRYFKHPTYGVVKAWNDWEKQNHLLCYHTYYQTIDATQLWQASSLIDFPSQDSIVALLEEAGLTVENLFGDWELNPFTPTSEEMIFKGTHL</sequence>
<keyword evidence="4" id="KW-1185">Reference proteome</keyword>
<feature type="domain" description="Methyltransferase" evidence="2">
    <location>
        <begin position="45"/>
        <end position="136"/>
    </location>
</feature>
<dbReference type="CDD" id="cd02440">
    <property type="entry name" value="AdoMet_MTases"/>
    <property type="match status" value="1"/>
</dbReference>
<dbReference type="InterPro" id="IPR041698">
    <property type="entry name" value="Methyltransf_25"/>
</dbReference>
<name>A0A378RK06_MYROD</name>
<evidence type="ECO:0000313" key="4">
    <source>
        <dbReference type="Proteomes" id="UP000255024"/>
    </source>
</evidence>
<dbReference type="Proteomes" id="UP000255024">
    <property type="component" value="Unassembled WGS sequence"/>
</dbReference>
<dbReference type="Gene3D" id="2.20.130.10">
    <property type="entry name" value="CAC2371-like domains"/>
    <property type="match status" value="1"/>
</dbReference>
<accession>A0A378RK06</accession>
<evidence type="ECO:0000256" key="1">
    <source>
        <dbReference type="ARBA" id="ARBA00022679"/>
    </source>
</evidence>
<dbReference type="SUPFAM" id="SSF53335">
    <property type="entry name" value="S-adenosyl-L-methionine-dependent methyltransferases"/>
    <property type="match status" value="1"/>
</dbReference>
<dbReference type="AlphaFoldDB" id="A0A378RK06"/>
<protein>
    <submittedName>
        <fullName evidence="3">Cypemycin methyltransferase</fullName>
        <ecNumber evidence="3">2.1.1.-</ecNumber>
    </submittedName>
</protein>
<dbReference type="InterPro" id="IPR029063">
    <property type="entry name" value="SAM-dependent_MTases_sf"/>
</dbReference>
<dbReference type="Gene3D" id="3.40.50.150">
    <property type="entry name" value="Vaccinia Virus protein VP39"/>
    <property type="match status" value="1"/>
</dbReference>
<dbReference type="RefSeq" id="WP_115090322.1">
    <property type="nucleotide sequence ID" value="NZ_CP068107.1"/>
</dbReference>
<proteinExistence type="predicted"/>
<dbReference type="GO" id="GO:0032259">
    <property type="term" value="P:methylation"/>
    <property type="evidence" value="ECO:0007669"/>
    <property type="project" value="UniProtKB-KW"/>
</dbReference>
<dbReference type="GO" id="GO:0008168">
    <property type="term" value="F:methyltransferase activity"/>
    <property type="evidence" value="ECO:0007669"/>
    <property type="project" value="UniProtKB-KW"/>
</dbReference>
<dbReference type="EC" id="2.1.1.-" evidence="3"/>
<gene>
    <name evidence="3" type="primary">cypM</name>
    <name evidence="3" type="ORF">NCTC11179_00911</name>
</gene>
<keyword evidence="1 3" id="KW-0808">Transferase</keyword>
<organism evidence="3 4">
    <name type="scientific">Myroides odoratus</name>
    <name type="common">Flavobacterium odoratum</name>
    <dbReference type="NCBI Taxonomy" id="256"/>
    <lineage>
        <taxon>Bacteria</taxon>
        <taxon>Pseudomonadati</taxon>
        <taxon>Bacteroidota</taxon>
        <taxon>Flavobacteriia</taxon>
        <taxon>Flavobacteriales</taxon>
        <taxon>Flavobacteriaceae</taxon>
        <taxon>Myroides</taxon>
    </lineage>
</organism>